<comment type="caution">
    <text evidence="2">The sequence shown here is derived from an EMBL/GenBank/DDBJ whole genome shotgun (WGS) entry which is preliminary data.</text>
</comment>
<dbReference type="STRING" id="22663.A0A2I0J086"/>
<gene>
    <name evidence="2" type="ORF">CRG98_029906</name>
</gene>
<dbReference type="AlphaFoldDB" id="A0A2I0J086"/>
<proteinExistence type="predicted"/>
<dbReference type="Proteomes" id="UP000233551">
    <property type="component" value="Unassembled WGS sequence"/>
</dbReference>
<evidence type="ECO:0000259" key="1">
    <source>
        <dbReference type="Pfam" id="PF25597"/>
    </source>
</evidence>
<organism evidence="2 3">
    <name type="scientific">Punica granatum</name>
    <name type="common">Pomegranate</name>
    <dbReference type="NCBI Taxonomy" id="22663"/>
    <lineage>
        <taxon>Eukaryota</taxon>
        <taxon>Viridiplantae</taxon>
        <taxon>Streptophyta</taxon>
        <taxon>Embryophyta</taxon>
        <taxon>Tracheophyta</taxon>
        <taxon>Spermatophyta</taxon>
        <taxon>Magnoliopsida</taxon>
        <taxon>eudicotyledons</taxon>
        <taxon>Gunneridae</taxon>
        <taxon>Pentapetalae</taxon>
        <taxon>rosids</taxon>
        <taxon>malvids</taxon>
        <taxon>Myrtales</taxon>
        <taxon>Lythraceae</taxon>
        <taxon>Punica</taxon>
    </lineage>
</organism>
<feature type="domain" description="Retroviral polymerase SH3-like" evidence="1">
    <location>
        <begin position="12"/>
        <end position="66"/>
    </location>
</feature>
<evidence type="ECO:0000313" key="2">
    <source>
        <dbReference type="EMBL" id="PKI49661.1"/>
    </source>
</evidence>
<name>A0A2I0J086_PUNGR</name>
<sequence length="253" mass="29126">MSFLKIWGYEVYVKRLFSDKLGPKSDKYYFVGYPKETRGYYFYNPIEGKVFVARIAVFLEKEFLFKGTNNDVLLVDNDEPTTYAEVVIGLDSEKWLKAMRSEMESMYTNQVWTLVDSPEGVKPIGFKEFGFIKNEDEPCIYKKDSKKGSLPMLHGISLSKAQSSSTQEERDYMSRIPYASAIGSIMYAMLCTICAPEFYLVRARNARVTAWLGSVHLSGDSRRTHVRRSRHLLFATRRLRAVKSPRSRGTGYT</sequence>
<keyword evidence="3" id="KW-1185">Reference proteome</keyword>
<reference evidence="2 3" key="1">
    <citation type="submission" date="2017-11" db="EMBL/GenBank/DDBJ databases">
        <title>De-novo sequencing of pomegranate (Punica granatum L.) genome.</title>
        <authorList>
            <person name="Akparov Z."/>
            <person name="Amiraslanov A."/>
            <person name="Hajiyeva S."/>
            <person name="Abbasov M."/>
            <person name="Kaur K."/>
            <person name="Hamwieh A."/>
            <person name="Solovyev V."/>
            <person name="Salamov A."/>
            <person name="Braich B."/>
            <person name="Kosarev P."/>
            <person name="Mahmoud A."/>
            <person name="Hajiyev E."/>
            <person name="Babayeva S."/>
            <person name="Izzatullayeva V."/>
            <person name="Mammadov A."/>
            <person name="Mammadov A."/>
            <person name="Sharifova S."/>
            <person name="Ojaghi J."/>
            <person name="Eynullazada K."/>
            <person name="Bayramov B."/>
            <person name="Abdulazimova A."/>
            <person name="Shahmuradov I."/>
        </authorList>
    </citation>
    <scope>NUCLEOTIDE SEQUENCE [LARGE SCALE GENOMIC DNA]</scope>
    <source>
        <strain evidence="3">cv. AG2017</strain>
        <tissue evidence="2">Leaf</tissue>
    </source>
</reference>
<protein>
    <recommendedName>
        <fullName evidence="1">Retroviral polymerase SH3-like domain-containing protein</fullName>
    </recommendedName>
</protein>
<evidence type="ECO:0000313" key="3">
    <source>
        <dbReference type="Proteomes" id="UP000233551"/>
    </source>
</evidence>
<dbReference type="InterPro" id="IPR057670">
    <property type="entry name" value="SH3_retrovirus"/>
</dbReference>
<dbReference type="EMBL" id="PGOL01002217">
    <property type="protein sequence ID" value="PKI49661.1"/>
    <property type="molecule type" value="Genomic_DNA"/>
</dbReference>
<accession>A0A2I0J086</accession>
<dbReference type="Pfam" id="PF25597">
    <property type="entry name" value="SH3_retrovirus"/>
    <property type="match status" value="1"/>
</dbReference>